<dbReference type="NCBIfam" id="TIGR00765">
    <property type="entry name" value="yihY_not_rbn"/>
    <property type="match status" value="1"/>
</dbReference>
<dbReference type="EC" id="3.1.-.-" evidence="7"/>
<evidence type="ECO:0000313" key="7">
    <source>
        <dbReference type="EMBL" id="EON75346.1"/>
    </source>
</evidence>
<dbReference type="Proteomes" id="UP000013909">
    <property type="component" value="Unassembled WGS sequence"/>
</dbReference>
<reference evidence="7 8" key="1">
    <citation type="submission" date="2013-02" db="EMBL/GenBank/DDBJ databases">
        <title>A novel strain isolated from Lonar lake, Maharashtra, India.</title>
        <authorList>
            <person name="Singh A."/>
        </authorList>
    </citation>
    <scope>NUCLEOTIDE SEQUENCE [LARGE SCALE GENOMIC DNA]</scope>
    <source>
        <strain evidence="7 8">AK24</strain>
    </source>
</reference>
<dbReference type="PIRSF" id="PIRSF035875">
    <property type="entry name" value="RNase_BN"/>
    <property type="match status" value="1"/>
</dbReference>
<evidence type="ECO:0000313" key="8">
    <source>
        <dbReference type="Proteomes" id="UP000013909"/>
    </source>
</evidence>
<dbReference type="STRING" id="1232681.ADIS_4050"/>
<evidence type="ECO:0000256" key="1">
    <source>
        <dbReference type="ARBA" id="ARBA00004651"/>
    </source>
</evidence>
<protein>
    <submittedName>
        <fullName evidence="7">Ribonuclease BN</fullName>
        <ecNumber evidence="7">3.1.-.-</ecNumber>
    </submittedName>
</protein>
<proteinExistence type="predicted"/>
<comment type="subcellular location">
    <subcellularLocation>
        <location evidence="1">Cell membrane</location>
        <topology evidence="1">Multi-pass membrane protein</topology>
    </subcellularLocation>
</comment>
<dbReference type="RefSeq" id="WP_010856177.1">
    <property type="nucleotide sequence ID" value="NZ_AQHR01000107.1"/>
</dbReference>
<comment type="caution">
    <text evidence="7">The sequence shown here is derived from an EMBL/GenBank/DDBJ whole genome shotgun (WGS) entry which is preliminary data.</text>
</comment>
<evidence type="ECO:0000256" key="4">
    <source>
        <dbReference type="ARBA" id="ARBA00022989"/>
    </source>
</evidence>
<keyword evidence="2" id="KW-1003">Cell membrane</keyword>
<keyword evidence="4 6" id="KW-1133">Transmembrane helix</keyword>
<dbReference type="EMBL" id="AQHR01000107">
    <property type="protein sequence ID" value="EON75346.1"/>
    <property type="molecule type" value="Genomic_DNA"/>
</dbReference>
<gene>
    <name evidence="7" type="ORF">ADIS_4050</name>
</gene>
<evidence type="ECO:0000256" key="6">
    <source>
        <dbReference type="SAM" id="Phobius"/>
    </source>
</evidence>
<feature type="transmembrane region" description="Helical" evidence="6">
    <location>
        <begin position="119"/>
        <end position="139"/>
    </location>
</feature>
<feature type="transmembrane region" description="Helical" evidence="6">
    <location>
        <begin position="160"/>
        <end position="187"/>
    </location>
</feature>
<keyword evidence="7" id="KW-0378">Hydrolase</keyword>
<dbReference type="PANTHER" id="PTHR30213:SF0">
    <property type="entry name" value="UPF0761 MEMBRANE PROTEIN YIHY"/>
    <property type="match status" value="1"/>
</dbReference>
<accession>R7ZML6</accession>
<name>R7ZML6_9BACT</name>
<dbReference type="Pfam" id="PF03631">
    <property type="entry name" value="Virul_fac_BrkB"/>
    <property type="match status" value="1"/>
</dbReference>
<feature type="transmembrane region" description="Helical" evidence="6">
    <location>
        <begin position="236"/>
        <end position="255"/>
    </location>
</feature>
<dbReference type="GO" id="GO:0005886">
    <property type="term" value="C:plasma membrane"/>
    <property type="evidence" value="ECO:0007669"/>
    <property type="project" value="UniProtKB-SubCell"/>
</dbReference>
<organism evidence="7 8">
    <name type="scientific">Lunatimonas lonarensis</name>
    <dbReference type="NCBI Taxonomy" id="1232681"/>
    <lineage>
        <taxon>Bacteria</taxon>
        <taxon>Pseudomonadati</taxon>
        <taxon>Bacteroidota</taxon>
        <taxon>Cytophagia</taxon>
        <taxon>Cytophagales</taxon>
        <taxon>Cyclobacteriaceae</taxon>
    </lineage>
</organism>
<dbReference type="OrthoDB" id="977385at2"/>
<keyword evidence="3 6" id="KW-0812">Transmembrane</keyword>
<dbReference type="InterPro" id="IPR017039">
    <property type="entry name" value="Virul_fac_BrkB"/>
</dbReference>
<keyword evidence="8" id="KW-1185">Reference proteome</keyword>
<dbReference type="AlphaFoldDB" id="R7ZML6"/>
<feature type="transmembrane region" description="Helical" evidence="6">
    <location>
        <begin position="199"/>
        <end position="224"/>
    </location>
</feature>
<sequence>MRKPLHDIAVKFHQQALKLRSVHFGNPDQNLYDVGKIFLRQLQKDEIIERASAMAFNFTIALFPLILFLLNVIPYVQFFIAEVTTENILLFMQEIMPISIYQEAEATIMDIVSKPRQSLLSLGFFLALYLATNGVISLMNAFNAVYRTKESRGFFQTRAIAVSIIMVLVLSVCGAVLVMIVGSGMLYRLSTYEIVNNTIYYYSLSALKFLVLLLLFLVATAYIFRFAPVVHDKWRFFSTGSIIAALLINLGFYAFTFYLNNFASYNKLYGSIGTMIALMLWLWITSIITLIGFEINVSLDKAANRRRRKSQGGSLAEAG</sequence>
<evidence type="ECO:0000256" key="3">
    <source>
        <dbReference type="ARBA" id="ARBA00022692"/>
    </source>
</evidence>
<dbReference type="PANTHER" id="PTHR30213">
    <property type="entry name" value="INNER MEMBRANE PROTEIN YHJD"/>
    <property type="match status" value="1"/>
</dbReference>
<dbReference type="GO" id="GO:0016787">
    <property type="term" value="F:hydrolase activity"/>
    <property type="evidence" value="ECO:0007669"/>
    <property type="project" value="UniProtKB-KW"/>
</dbReference>
<keyword evidence="5 6" id="KW-0472">Membrane</keyword>
<feature type="transmembrane region" description="Helical" evidence="6">
    <location>
        <begin position="275"/>
        <end position="299"/>
    </location>
</feature>
<evidence type="ECO:0000256" key="5">
    <source>
        <dbReference type="ARBA" id="ARBA00023136"/>
    </source>
</evidence>
<feature type="transmembrane region" description="Helical" evidence="6">
    <location>
        <begin position="54"/>
        <end position="80"/>
    </location>
</feature>
<evidence type="ECO:0000256" key="2">
    <source>
        <dbReference type="ARBA" id="ARBA00022475"/>
    </source>
</evidence>